<dbReference type="CDD" id="cd00190">
    <property type="entry name" value="Tryp_SPc"/>
    <property type="match status" value="1"/>
</dbReference>
<evidence type="ECO:0000313" key="7">
    <source>
        <dbReference type="EMBL" id="CAH3165884.1"/>
    </source>
</evidence>
<accession>A0AAU9Y307</accession>
<dbReference type="PRINTS" id="PR00722">
    <property type="entry name" value="CHYMOTRYPSIN"/>
</dbReference>
<sequence>MTCERRLFDRFCLIAVIVYPMMLWKRETVTCMSFMIINICCGSTVLQKERFLQGMDSCGQRILHSTTSNYYGMAITRNNVIDKRIVGGRVSSDGAWPWQVALMLDDVQVCAGSIIRPNWVLTACHCFTDYRSTKDPTRWKVKLGANPLSSESKEFQQVRGVKNIIVHPKYWGKTVQGVLIQPPDYDVALLELSSPVTYNSFVRPICLPVNGLAFPPGKICYVTGWGSKGWNKPPSEFLQEAPVRLVSRTECNKKKSYDGTVPKTALCAGYKDGGIDACQKDSGGPLACEYEGQWYLVGVISWGKHCAVPNKYGVYADVRVLNSWITGVVQ</sequence>
<dbReference type="GO" id="GO:0004252">
    <property type="term" value="F:serine-type endopeptidase activity"/>
    <property type="evidence" value="ECO:0007669"/>
    <property type="project" value="InterPro"/>
</dbReference>
<keyword evidence="8" id="KW-1185">Reference proteome</keyword>
<dbReference type="InterPro" id="IPR001314">
    <property type="entry name" value="Peptidase_S1A"/>
</dbReference>
<keyword evidence="3" id="KW-0720">Serine protease</keyword>
<gene>
    <name evidence="7" type="ORF">PMEA_00004406</name>
</gene>
<evidence type="ECO:0000256" key="2">
    <source>
        <dbReference type="ARBA" id="ARBA00022801"/>
    </source>
</evidence>
<dbReference type="EMBL" id="CALNXJ010000125">
    <property type="protein sequence ID" value="CAH3165884.1"/>
    <property type="molecule type" value="Genomic_DNA"/>
</dbReference>
<feature type="transmembrane region" description="Helical" evidence="5">
    <location>
        <begin position="7"/>
        <end position="24"/>
    </location>
</feature>
<dbReference type="SUPFAM" id="SSF50494">
    <property type="entry name" value="Trypsin-like serine proteases"/>
    <property type="match status" value="1"/>
</dbReference>
<dbReference type="InterPro" id="IPR001254">
    <property type="entry name" value="Trypsin_dom"/>
</dbReference>
<evidence type="ECO:0000256" key="3">
    <source>
        <dbReference type="ARBA" id="ARBA00022825"/>
    </source>
</evidence>
<keyword evidence="5" id="KW-1133">Transmembrane helix</keyword>
<evidence type="ECO:0000259" key="6">
    <source>
        <dbReference type="PROSITE" id="PS50240"/>
    </source>
</evidence>
<dbReference type="PROSITE" id="PS50240">
    <property type="entry name" value="TRYPSIN_DOM"/>
    <property type="match status" value="1"/>
</dbReference>
<dbReference type="Proteomes" id="UP001159428">
    <property type="component" value="Unassembled WGS sequence"/>
</dbReference>
<keyword evidence="4" id="KW-1015">Disulfide bond</keyword>
<name>A0AAU9Y307_9CNID</name>
<dbReference type="AlphaFoldDB" id="A0AAU9Y307"/>
<dbReference type="SMART" id="SM00020">
    <property type="entry name" value="Tryp_SPc"/>
    <property type="match status" value="1"/>
</dbReference>
<dbReference type="InterPro" id="IPR043504">
    <property type="entry name" value="Peptidase_S1_PA_chymotrypsin"/>
</dbReference>
<evidence type="ECO:0000256" key="5">
    <source>
        <dbReference type="SAM" id="Phobius"/>
    </source>
</evidence>
<protein>
    <recommendedName>
        <fullName evidence="6">Peptidase S1 domain-containing protein</fullName>
    </recommendedName>
</protein>
<feature type="domain" description="Peptidase S1" evidence="6">
    <location>
        <begin position="85"/>
        <end position="330"/>
    </location>
</feature>
<keyword evidence="5" id="KW-0472">Membrane</keyword>
<keyword evidence="5" id="KW-0812">Transmembrane</keyword>
<evidence type="ECO:0000313" key="8">
    <source>
        <dbReference type="Proteomes" id="UP001159428"/>
    </source>
</evidence>
<proteinExistence type="predicted"/>
<dbReference type="FunFam" id="2.40.10.10:FF:000003">
    <property type="entry name" value="Transmembrane serine protease 3"/>
    <property type="match status" value="1"/>
</dbReference>
<comment type="caution">
    <text evidence="7">The sequence shown here is derived from an EMBL/GenBank/DDBJ whole genome shotgun (WGS) entry which is preliminary data.</text>
</comment>
<dbReference type="Pfam" id="PF00089">
    <property type="entry name" value="Trypsin"/>
    <property type="match status" value="1"/>
</dbReference>
<keyword evidence="1" id="KW-0645">Protease</keyword>
<organism evidence="7 8">
    <name type="scientific">Pocillopora meandrina</name>
    <dbReference type="NCBI Taxonomy" id="46732"/>
    <lineage>
        <taxon>Eukaryota</taxon>
        <taxon>Metazoa</taxon>
        <taxon>Cnidaria</taxon>
        <taxon>Anthozoa</taxon>
        <taxon>Hexacorallia</taxon>
        <taxon>Scleractinia</taxon>
        <taxon>Astrocoeniina</taxon>
        <taxon>Pocilloporidae</taxon>
        <taxon>Pocillopora</taxon>
    </lineage>
</organism>
<dbReference type="Gene3D" id="2.40.10.10">
    <property type="entry name" value="Trypsin-like serine proteases"/>
    <property type="match status" value="1"/>
</dbReference>
<dbReference type="GO" id="GO:0006508">
    <property type="term" value="P:proteolysis"/>
    <property type="evidence" value="ECO:0007669"/>
    <property type="project" value="UniProtKB-KW"/>
</dbReference>
<evidence type="ECO:0000256" key="4">
    <source>
        <dbReference type="ARBA" id="ARBA00023157"/>
    </source>
</evidence>
<evidence type="ECO:0000256" key="1">
    <source>
        <dbReference type="ARBA" id="ARBA00022670"/>
    </source>
</evidence>
<dbReference type="PANTHER" id="PTHR24252:SF7">
    <property type="entry name" value="HYALIN"/>
    <property type="match status" value="1"/>
</dbReference>
<keyword evidence="2" id="KW-0378">Hydrolase</keyword>
<reference evidence="7 8" key="1">
    <citation type="submission" date="2022-05" db="EMBL/GenBank/DDBJ databases">
        <authorList>
            <consortium name="Genoscope - CEA"/>
            <person name="William W."/>
        </authorList>
    </citation>
    <scope>NUCLEOTIDE SEQUENCE [LARGE SCALE GENOMIC DNA]</scope>
</reference>
<dbReference type="PANTHER" id="PTHR24252">
    <property type="entry name" value="ACROSIN-RELATED"/>
    <property type="match status" value="1"/>
</dbReference>
<dbReference type="InterPro" id="IPR009003">
    <property type="entry name" value="Peptidase_S1_PA"/>
</dbReference>